<feature type="domain" description="MacB-like periplasmic core" evidence="8">
    <location>
        <begin position="517"/>
        <end position="673"/>
    </location>
</feature>
<keyword evidence="3 6" id="KW-0812">Transmembrane</keyword>
<dbReference type="EMBL" id="FSRC01000001">
    <property type="protein sequence ID" value="SIN70955.1"/>
    <property type="molecule type" value="Genomic_DNA"/>
</dbReference>
<reference evidence="10" key="1">
    <citation type="submission" date="2016-11" db="EMBL/GenBank/DDBJ databases">
        <authorList>
            <person name="Varghese N."/>
            <person name="Submissions S."/>
        </authorList>
    </citation>
    <scope>NUCLEOTIDE SEQUENCE [LARGE SCALE GENOMIC DNA]</scope>
    <source>
        <strain evidence="10">DSM 15292</strain>
    </source>
</reference>
<proteinExistence type="predicted"/>
<keyword evidence="5 6" id="KW-0472">Membrane</keyword>
<protein>
    <submittedName>
        <fullName evidence="9">MacB-like core domain-containing protein</fullName>
    </submittedName>
</protein>
<evidence type="ECO:0000313" key="10">
    <source>
        <dbReference type="Proteomes" id="UP000185221"/>
    </source>
</evidence>
<feature type="transmembrane region" description="Helical" evidence="6">
    <location>
        <begin position="411"/>
        <end position="440"/>
    </location>
</feature>
<gene>
    <name evidence="9" type="ORF">SAMN05444394_1011</name>
</gene>
<dbReference type="GO" id="GO:0005886">
    <property type="term" value="C:plasma membrane"/>
    <property type="evidence" value="ECO:0007669"/>
    <property type="project" value="UniProtKB-SubCell"/>
</dbReference>
<evidence type="ECO:0000256" key="1">
    <source>
        <dbReference type="ARBA" id="ARBA00004651"/>
    </source>
</evidence>
<dbReference type="InterPro" id="IPR003838">
    <property type="entry name" value="ABC3_permease_C"/>
</dbReference>
<evidence type="ECO:0000256" key="5">
    <source>
        <dbReference type="ARBA" id="ARBA00023136"/>
    </source>
</evidence>
<dbReference type="STRING" id="226505.SAMN05444394_1011"/>
<dbReference type="PANTHER" id="PTHR30572:SF18">
    <property type="entry name" value="ABC-TYPE MACROLIDE FAMILY EXPORT SYSTEM PERMEASE COMPONENT 2"/>
    <property type="match status" value="1"/>
</dbReference>
<dbReference type="GO" id="GO:0022857">
    <property type="term" value="F:transmembrane transporter activity"/>
    <property type="evidence" value="ECO:0007669"/>
    <property type="project" value="TreeGrafter"/>
</dbReference>
<evidence type="ECO:0000256" key="4">
    <source>
        <dbReference type="ARBA" id="ARBA00022989"/>
    </source>
</evidence>
<feature type="domain" description="ABC3 transporter permease C-terminal" evidence="7">
    <location>
        <begin position="747"/>
        <end position="861"/>
    </location>
</feature>
<evidence type="ECO:0000313" key="9">
    <source>
        <dbReference type="EMBL" id="SIN70955.1"/>
    </source>
</evidence>
<comment type="subcellular location">
    <subcellularLocation>
        <location evidence="1">Cell membrane</location>
        <topology evidence="1">Multi-pass membrane protein</topology>
    </subcellularLocation>
</comment>
<dbReference type="Pfam" id="PF12704">
    <property type="entry name" value="MacB_PCD"/>
    <property type="match status" value="2"/>
</dbReference>
<organism evidence="9 10">
    <name type="scientific">Algoriphagus halophilus</name>
    <dbReference type="NCBI Taxonomy" id="226505"/>
    <lineage>
        <taxon>Bacteria</taxon>
        <taxon>Pseudomonadati</taxon>
        <taxon>Bacteroidota</taxon>
        <taxon>Cytophagia</taxon>
        <taxon>Cytophagales</taxon>
        <taxon>Cyclobacteriaceae</taxon>
        <taxon>Algoriphagus</taxon>
    </lineage>
</organism>
<dbReference type="InterPro" id="IPR050250">
    <property type="entry name" value="Macrolide_Exporter_MacB"/>
</dbReference>
<keyword evidence="2" id="KW-1003">Cell membrane</keyword>
<evidence type="ECO:0000256" key="6">
    <source>
        <dbReference type="SAM" id="Phobius"/>
    </source>
</evidence>
<accession>A0A1N6DJJ2</accession>
<name>A0A1N6DJJ2_9BACT</name>
<dbReference type="Proteomes" id="UP000185221">
    <property type="component" value="Unassembled WGS sequence"/>
</dbReference>
<evidence type="ECO:0000256" key="2">
    <source>
        <dbReference type="ARBA" id="ARBA00022475"/>
    </source>
</evidence>
<dbReference type="OrthoDB" id="5933722at2"/>
<dbReference type="RefSeq" id="WP_074223712.1">
    <property type="nucleotide sequence ID" value="NZ_FSRC01000001.1"/>
</dbReference>
<dbReference type="PANTHER" id="PTHR30572">
    <property type="entry name" value="MEMBRANE COMPONENT OF TRANSPORTER-RELATED"/>
    <property type="match status" value="1"/>
</dbReference>
<feature type="domain" description="ABC3 transporter permease C-terminal" evidence="7">
    <location>
        <begin position="370"/>
        <end position="485"/>
    </location>
</feature>
<keyword evidence="10" id="KW-1185">Reference proteome</keyword>
<feature type="transmembrane region" description="Helical" evidence="6">
    <location>
        <begin position="744"/>
        <end position="764"/>
    </location>
</feature>
<evidence type="ECO:0000259" key="7">
    <source>
        <dbReference type="Pfam" id="PF02687"/>
    </source>
</evidence>
<dbReference type="Pfam" id="PF02687">
    <property type="entry name" value="FtsX"/>
    <property type="match status" value="2"/>
</dbReference>
<dbReference type="AlphaFoldDB" id="A0A1N6DJJ2"/>
<keyword evidence="4 6" id="KW-1133">Transmembrane helix</keyword>
<feature type="transmembrane region" description="Helical" evidence="6">
    <location>
        <begin position="366"/>
        <end position="390"/>
    </location>
</feature>
<feature type="transmembrane region" description="Helical" evidence="6">
    <location>
        <begin position="460"/>
        <end position="483"/>
    </location>
</feature>
<evidence type="ECO:0000259" key="8">
    <source>
        <dbReference type="Pfam" id="PF12704"/>
    </source>
</evidence>
<feature type="transmembrane region" description="Helical" evidence="6">
    <location>
        <begin position="101"/>
        <end position="126"/>
    </location>
</feature>
<dbReference type="InterPro" id="IPR047699">
    <property type="entry name" value="Permease_put_prefix"/>
</dbReference>
<dbReference type="NCBIfam" id="NF038404">
    <property type="entry name" value="perm_prefix_2"/>
    <property type="match status" value="1"/>
</dbReference>
<dbReference type="InterPro" id="IPR025857">
    <property type="entry name" value="MacB_PCD"/>
</dbReference>
<feature type="transmembrane region" description="Helical" evidence="6">
    <location>
        <begin position="831"/>
        <end position="854"/>
    </location>
</feature>
<evidence type="ECO:0000256" key="3">
    <source>
        <dbReference type="ARBA" id="ARBA00022692"/>
    </source>
</evidence>
<feature type="transmembrane region" description="Helical" evidence="6">
    <location>
        <begin position="797"/>
        <end position="819"/>
    </location>
</feature>
<feature type="transmembrane region" description="Helical" evidence="6">
    <location>
        <begin position="503"/>
        <end position="527"/>
    </location>
</feature>
<feature type="domain" description="MacB-like periplasmic core" evidence="8">
    <location>
        <begin position="100"/>
        <end position="319"/>
    </location>
</feature>
<sequence>MDKKRHHDPPKLADRFLEFYCVPDRLEQIQGDAYEIFYLDLEEKGLSYARLRFIFHVLSFFKWSNIGFSKFMNLKTNNTVMIRSYFKIGWRNILKQKGTTFISVFGLSCAVGCCIVAYLFIANIWFKGLNQPNKDEIYQLVYTSEEAEGMVTYGTVAEAVSELIPNTLNHVKNQTRVLYEFPLVIQDHESFFQRSIYVDPSFMEMFKYRMEYGYPGALKVPDQVILTHQLSEKLFGDLHPIGQELSLVINGQEKLFKVGGVLEDLKDMDMFTFDLIVNVESHPHTITDLPLKDAWSKELWTFIQVEEGADIARMESELEGFTKIQNQVNPEKPYVNMGLIAYPDIIYHVGKIERGVRDFLGIGPQILLGTIGLFILLLAVFNYINLSVLMASRRLKEIGVRKVIGSKRSQLVFQFLSENLLICFFAIFLGCLLAGFIFLPGFNDIASKNLQIDLFRDKNIWIFLGSMLLAITLITGLYPATYLSSFKPIGILKGNQKIGSKSVFTSVLLSFQFTLAIISMVAAIAFVQTNYINANRDWGYSAADKIIVNVPESKDYVPLKNKLSALSSVVEVSGSQDYVGNWIREEEVEIGEKKYKVNFLNAESNYPELLDLELKQGRMFNPDLITDTQESLLVNQTFLDQFGLEFPIDQTVAIDSANYHVIGVVEDFHTTFFKNAIEPMAIRASPDSVFNYLTLKMNPGSAEGSMESVKKIWHETVPLGLFEGKLQTEVFEREIADVNGVAKLISFSATLSVILALLGLFGLVSLNMTAHIKDYCIRKVFGANIEDLSKKLLKRYLIIWSIAAGIGSVFSVFFISSFLDSFFAFHSGVGVIPLGFALIILLAVIFTTVASQIWKVVKANPAMILKSE</sequence>